<evidence type="ECO:0000313" key="2">
    <source>
        <dbReference type="Proteomes" id="UP000355283"/>
    </source>
</evidence>
<organism evidence="1 2">
    <name type="scientific">Nannochloropsis salina CCMP1776</name>
    <dbReference type="NCBI Taxonomy" id="1027361"/>
    <lineage>
        <taxon>Eukaryota</taxon>
        <taxon>Sar</taxon>
        <taxon>Stramenopiles</taxon>
        <taxon>Ochrophyta</taxon>
        <taxon>Eustigmatophyceae</taxon>
        <taxon>Eustigmatales</taxon>
        <taxon>Monodopsidaceae</taxon>
        <taxon>Microchloropsis</taxon>
        <taxon>Microchloropsis salina</taxon>
    </lineage>
</organism>
<reference evidence="1 2" key="1">
    <citation type="submission" date="2019-01" db="EMBL/GenBank/DDBJ databases">
        <title>Nuclear Genome Assembly of the Microalgal Biofuel strain Nannochloropsis salina CCMP1776.</title>
        <authorList>
            <person name="Hovde B."/>
        </authorList>
    </citation>
    <scope>NUCLEOTIDE SEQUENCE [LARGE SCALE GENOMIC DNA]</scope>
    <source>
        <strain evidence="1 2">CCMP1776</strain>
    </source>
</reference>
<proteinExistence type="predicted"/>
<keyword evidence="2" id="KW-1185">Reference proteome</keyword>
<sequence>MIRRIKAGTFDFFRDSLPSMLETVTKREARQIFEQFPFMKTTNVWKKFIETGEAADEDAAAAAMVEAVREMGAILIEARSITKDADTVVQHANDFLDDLKANDASSPELVASAKRGSPRAIATLQQKFANQYLGGIDLETFQNPQWVDRARENFFADENLLRAVGDESVLSNLRNPNLRPLKVSEYEEADPSRILSSLTGN</sequence>
<evidence type="ECO:0000313" key="1">
    <source>
        <dbReference type="EMBL" id="TFJ82356.1"/>
    </source>
</evidence>
<dbReference type="AlphaFoldDB" id="A0A4D9CU09"/>
<dbReference type="OrthoDB" id="194515at2759"/>
<comment type="caution">
    <text evidence="1">The sequence shown here is derived from an EMBL/GenBank/DDBJ whole genome shotgun (WGS) entry which is preliminary data.</text>
</comment>
<accession>A0A4D9CU09</accession>
<gene>
    <name evidence="1" type="ORF">NSK_006329</name>
</gene>
<name>A0A4D9CU09_9STRA</name>
<dbReference type="EMBL" id="SDOX01000114">
    <property type="protein sequence ID" value="TFJ82356.1"/>
    <property type="molecule type" value="Genomic_DNA"/>
</dbReference>
<protein>
    <submittedName>
        <fullName evidence="1">Uncharacterized protein</fullName>
    </submittedName>
</protein>
<dbReference type="Proteomes" id="UP000355283">
    <property type="component" value="Unassembled WGS sequence"/>
</dbReference>